<dbReference type="PANTHER" id="PTHR13231:SF3">
    <property type="entry name" value="SMALL RIBOSOMAL SUBUNIT PROTEIN MS31"/>
    <property type="match status" value="1"/>
</dbReference>
<feature type="region of interest" description="Disordered" evidence="9">
    <location>
        <begin position="66"/>
        <end position="102"/>
    </location>
</feature>
<dbReference type="AlphaFoldDB" id="D6WRW9"/>
<comment type="subcellular location">
    <subcellularLocation>
        <location evidence="1">Mitochondrion</location>
    </subcellularLocation>
</comment>
<dbReference type="PhylomeDB" id="D6WRW9"/>
<dbReference type="KEGG" id="tca:663935"/>
<dbReference type="HOGENOM" id="CLU_052666_1_0_1"/>
<comment type="similarity">
    <text evidence="2">Belongs to the mitochondrion-specific ribosomal protein mS31 family.</text>
</comment>
<feature type="compositionally biased region" description="Basic and acidic residues" evidence="9">
    <location>
        <begin position="87"/>
        <end position="96"/>
    </location>
</feature>
<gene>
    <name evidence="10" type="primary">AUGUSTUS-3.0.2_09507</name>
    <name evidence="10" type="ORF">TcasGA2_TC009507</name>
</gene>
<dbReference type="Pfam" id="PF15433">
    <property type="entry name" value="MRP-S31"/>
    <property type="match status" value="1"/>
</dbReference>
<accession>D6WRW9</accession>
<evidence type="ECO:0000256" key="7">
    <source>
        <dbReference type="ARBA" id="ARBA00035133"/>
    </source>
</evidence>
<keyword evidence="11" id="KW-1185">Reference proteome</keyword>
<evidence type="ECO:0000313" key="11">
    <source>
        <dbReference type="Proteomes" id="UP000007266"/>
    </source>
</evidence>
<name>D6WRW9_TRICA</name>
<evidence type="ECO:0000256" key="5">
    <source>
        <dbReference type="ARBA" id="ARBA00023128"/>
    </source>
</evidence>
<feature type="region of interest" description="Disordered" evidence="9">
    <location>
        <begin position="31"/>
        <end position="52"/>
    </location>
</feature>
<evidence type="ECO:0000256" key="3">
    <source>
        <dbReference type="ARBA" id="ARBA00022946"/>
    </source>
</evidence>
<dbReference type="EMBL" id="KQ971351">
    <property type="protein sequence ID" value="EFA06593.1"/>
    <property type="molecule type" value="Genomic_DNA"/>
</dbReference>
<dbReference type="InParanoid" id="D6WRW9"/>
<keyword evidence="6" id="KW-0687">Ribonucleoprotein</keyword>
<protein>
    <recommendedName>
        <fullName evidence="7">Small ribosomal subunit protein mS31</fullName>
    </recommendedName>
    <alternativeName>
        <fullName evidence="8">28S ribosomal protein S31, mitochondrial</fullName>
    </alternativeName>
</protein>
<dbReference type="eggNOG" id="ENOG502QSX9">
    <property type="taxonomic scope" value="Eukaryota"/>
</dbReference>
<dbReference type="STRING" id="7070.D6WRW9"/>
<keyword evidence="5" id="KW-0496">Mitochondrion</keyword>
<dbReference type="OrthoDB" id="5989925at2759"/>
<sequence>MSKVHLLPRFGQIKSNFLKVHGRVLHVAQLSSSSDDEKKVQKKDEDTKKSNEALKKLNNLLKTMIEDDVQTSDKKLNLAKPPNRRQGQQEKKKPVETPETQMTRVVKDVAETLGGDVKQTETELLMKLLKTSEEGKASNLVDLVKGMKVDTEKSPSEQSKAQQVRKILQAKTGEKPMFTRRPPRSARPMRTELPTEKIDLFGAESLGIFTDKASYVSEGVENKTWNELYQRDLKLAVTHPPSNYFQQMILWTEQGKIWKFPIDNEQGLDEEKKVYFTEHVFLEKYLEPWCPQKGPLRHFMELVCVGLSKNPYLTVDAKREHIEWFKNYFEEKKQLLKEVGALQDRELGNKNTPKQIEH</sequence>
<feature type="compositionally biased region" description="Basic and acidic residues" evidence="9">
    <location>
        <begin position="35"/>
        <end position="52"/>
    </location>
</feature>
<dbReference type="Proteomes" id="UP000007266">
    <property type="component" value="Linkage group 7"/>
</dbReference>
<evidence type="ECO:0000256" key="9">
    <source>
        <dbReference type="SAM" id="MobiDB-lite"/>
    </source>
</evidence>
<dbReference type="PANTHER" id="PTHR13231">
    <property type="entry name" value="MITOCHONDRIAL RIBOSOMAL PROTEIN S31"/>
    <property type="match status" value="1"/>
</dbReference>
<dbReference type="GO" id="GO:0005763">
    <property type="term" value="C:mitochondrial small ribosomal subunit"/>
    <property type="evidence" value="ECO:0007669"/>
    <property type="project" value="InterPro"/>
</dbReference>
<keyword evidence="4" id="KW-0689">Ribosomal protein</keyword>
<evidence type="ECO:0000256" key="8">
    <source>
        <dbReference type="ARBA" id="ARBA00035363"/>
    </source>
</evidence>
<evidence type="ECO:0000256" key="2">
    <source>
        <dbReference type="ARBA" id="ARBA00011057"/>
    </source>
</evidence>
<reference evidence="10 11" key="1">
    <citation type="journal article" date="2008" name="Nature">
        <title>The genome of the model beetle and pest Tribolium castaneum.</title>
        <authorList>
            <consortium name="Tribolium Genome Sequencing Consortium"/>
            <person name="Richards S."/>
            <person name="Gibbs R.A."/>
            <person name="Weinstock G.M."/>
            <person name="Brown S.J."/>
            <person name="Denell R."/>
            <person name="Beeman R.W."/>
            <person name="Gibbs R."/>
            <person name="Beeman R.W."/>
            <person name="Brown S.J."/>
            <person name="Bucher G."/>
            <person name="Friedrich M."/>
            <person name="Grimmelikhuijzen C.J."/>
            <person name="Klingler M."/>
            <person name="Lorenzen M."/>
            <person name="Richards S."/>
            <person name="Roth S."/>
            <person name="Schroder R."/>
            <person name="Tautz D."/>
            <person name="Zdobnov E.M."/>
            <person name="Muzny D."/>
            <person name="Gibbs R.A."/>
            <person name="Weinstock G.M."/>
            <person name="Attaway T."/>
            <person name="Bell S."/>
            <person name="Buhay C.J."/>
            <person name="Chandrabose M.N."/>
            <person name="Chavez D."/>
            <person name="Clerk-Blankenburg K.P."/>
            <person name="Cree A."/>
            <person name="Dao M."/>
            <person name="Davis C."/>
            <person name="Chacko J."/>
            <person name="Dinh H."/>
            <person name="Dugan-Rocha S."/>
            <person name="Fowler G."/>
            <person name="Garner T.T."/>
            <person name="Garnes J."/>
            <person name="Gnirke A."/>
            <person name="Hawes A."/>
            <person name="Hernandez J."/>
            <person name="Hines S."/>
            <person name="Holder M."/>
            <person name="Hume J."/>
            <person name="Jhangiani S.N."/>
            <person name="Joshi V."/>
            <person name="Khan Z.M."/>
            <person name="Jackson L."/>
            <person name="Kovar C."/>
            <person name="Kowis A."/>
            <person name="Lee S."/>
            <person name="Lewis L.R."/>
            <person name="Margolis J."/>
            <person name="Morgan M."/>
            <person name="Nazareth L.V."/>
            <person name="Nguyen N."/>
            <person name="Okwuonu G."/>
            <person name="Parker D."/>
            <person name="Richards S."/>
            <person name="Ruiz S.J."/>
            <person name="Santibanez J."/>
            <person name="Savard J."/>
            <person name="Scherer S.E."/>
            <person name="Schneider B."/>
            <person name="Sodergren E."/>
            <person name="Tautz D."/>
            <person name="Vattahil S."/>
            <person name="Villasana D."/>
            <person name="White C.S."/>
            <person name="Wright R."/>
            <person name="Park Y."/>
            <person name="Beeman R.W."/>
            <person name="Lord J."/>
            <person name="Oppert B."/>
            <person name="Lorenzen M."/>
            <person name="Brown S."/>
            <person name="Wang L."/>
            <person name="Savard J."/>
            <person name="Tautz D."/>
            <person name="Richards S."/>
            <person name="Weinstock G."/>
            <person name="Gibbs R.A."/>
            <person name="Liu Y."/>
            <person name="Worley K."/>
            <person name="Weinstock G."/>
            <person name="Elsik C.G."/>
            <person name="Reese J.T."/>
            <person name="Elhaik E."/>
            <person name="Landan G."/>
            <person name="Graur D."/>
            <person name="Arensburger P."/>
            <person name="Atkinson P."/>
            <person name="Beeman R.W."/>
            <person name="Beidler J."/>
            <person name="Brown S.J."/>
            <person name="Demuth J.P."/>
            <person name="Drury D.W."/>
            <person name="Du Y.Z."/>
            <person name="Fujiwara H."/>
            <person name="Lorenzen M."/>
            <person name="Maselli V."/>
            <person name="Osanai M."/>
            <person name="Park Y."/>
            <person name="Robertson H.M."/>
            <person name="Tu Z."/>
            <person name="Wang J.J."/>
            <person name="Wang S."/>
            <person name="Richards S."/>
            <person name="Song H."/>
            <person name="Zhang L."/>
            <person name="Sodergren E."/>
            <person name="Werner D."/>
            <person name="Stanke M."/>
            <person name="Morgenstern B."/>
            <person name="Solovyev V."/>
            <person name="Kosarev P."/>
            <person name="Brown G."/>
            <person name="Chen H.C."/>
            <person name="Ermolaeva O."/>
            <person name="Hlavina W."/>
            <person name="Kapustin Y."/>
            <person name="Kiryutin B."/>
            <person name="Kitts P."/>
            <person name="Maglott D."/>
            <person name="Pruitt K."/>
            <person name="Sapojnikov V."/>
            <person name="Souvorov A."/>
            <person name="Mackey A.J."/>
            <person name="Waterhouse R.M."/>
            <person name="Wyder S."/>
            <person name="Zdobnov E.M."/>
            <person name="Zdobnov E.M."/>
            <person name="Wyder S."/>
            <person name="Kriventseva E.V."/>
            <person name="Kadowaki T."/>
            <person name="Bork P."/>
            <person name="Aranda M."/>
            <person name="Bao R."/>
            <person name="Beermann A."/>
            <person name="Berns N."/>
            <person name="Bolognesi R."/>
            <person name="Bonneton F."/>
            <person name="Bopp D."/>
            <person name="Brown S.J."/>
            <person name="Bucher G."/>
            <person name="Butts T."/>
            <person name="Chaumot A."/>
            <person name="Denell R.E."/>
            <person name="Ferrier D.E."/>
            <person name="Friedrich M."/>
            <person name="Gordon C.M."/>
            <person name="Jindra M."/>
            <person name="Klingler M."/>
            <person name="Lan Q."/>
            <person name="Lattorff H.M."/>
            <person name="Laudet V."/>
            <person name="von Levetsow C."/>
            <person name="Liu Z."/>
            <person name="Lutz R."/>
            <person name="Lynch J.A."/>
            <person name="da Fonseca R.N."/>
            <person name="Posnien N."/>
            <person name="Reuter R."/>
            <person name="Roth S."/>
            <person name="Savard J."/>
            <person name="Schinko J.B."/>
            <person name="Schmitt C."/>
            <person name="Schoppmeier M."/>
            <person name="Schroder R."/>
            <person name="Shippy T.D."/>
            <person name="Simonnet F."/>
            <person name="Marques-Souza H."/>
            <person name="Tautz D."/>
            <person name="Tomoyasu Y."/>
            <person name="Trauner J."/>
            <person name="Van der Zee M."/>
            <person name="Vervoort M."/>
            <person name="Wittkopp N."/>
            <person name="Wimmer E.A."/>
            <person name="Yang X."/>
            <person name="Jones A.K."/>
            <person name="Sattelle D.B."/>
            <person name="Ebert P.R."/>
            <person name="Nelson D."/>
            <person name="Scott J.G."/>
            <person name="Beeman R.W."/>
            <person name="Muthukrishnan S."/>
            <person name="Kramer K.J."/>
            <person name="Arakane Y."/>
            <person name="Beeman R.W."/>
            <person name="Zhu Q."/>
            <person name="Hogenkamp D."/>
            <person name="Dixit R."/>
            <person name="Oppert B."/>
            <person name="Jiang H."/>
            <person name="Zou Z."/>
            <person name="Marshall J."/>
            <person name="Elpidina E."/>
            <person name="Vinokurov K."/>
            <person name="Oppert C."/>
            <person name="Zou Z."/>
            <person name="Evans J."/>
            <person name="Lu Z."/>
            <person name="Zhao P."/>
            <person name="Sumathipala N."/>
            <person name="Altincicek B."/>
            <person name="Vilcinskas A."/>
            <person name="Williams M."/>
            <person name="Hultmark D."/>
            <person name="Hetru C."/>
            <person name="Jiang H."/>
            <person name="Grimmelikhuijzen C.J."/>
            <person name="Hauser F."/>
            <person name="Cazzamali G."/>
            <person name="Williamson M."/>
            <person name="Park Y."/>
            <person name="Li B."/>
            <person name="Tanaka Y."/>
            <person name="Predel R."/>
            <person name="Neupert S."/>
            <person name="Schachtner J."/>
            <person name="Verleyen P."/>
            <person name="Raible F."/>
            <person name="Bork P."/>
            <person name="Friedrich M."/>
            <person name="Walden K.K."/>
            <person name="Robertson H.M."/>
            <person name="Angeli S."/>
            <person name="Foret S."/>
            <person name="Bucher G."/>
            <person name="Schuetz S."/>
            <person name="Maleszka R."/>
            <person name="Wimmer E.A."/>
            <person name="Beeman R.W."/>
            <person name="Lorenzen M."/>
            <person name="Tomoyasu Y."/>
            <person name="Miller S.C."/>
            <person name="Grossmann D."/>
            <person name="Bucher G."/>
        </authorList>
    </citation>
    <scope>NUCLEOTIDE SEQUENCE [LARGE SCALE GENOMIC DNA]</scope>
    <source>
        <strain evidence="10 11">Georgia GA2</strain>
    </source>
</reference>
<organism evidence="10 11">
    <name type="scientific">Tribolium castaneum</name>
    <name type="common">Red flour beetle</name>
    <dbReference type="NCBI Taxonomy" id="7070"/>
    <lineage>
        <taxon>Eukaryota</taxon>
        <taxon>Metazoa</taxon>
        <taxon>Ecdysozoa</taxon>
        <taxon>Arthropoda</taxon>
        <taxon>Hexapoda</taxon>
        <taxon>Insecta</taxon>
        <taxon>Pterygota</taxon>
        <taxon>Neoptera</taxon>
        <taxon>Endopterygota</taxon>
        <taxon>Coleoptera</taxon>
        <taxon>Polyphaga</taxon>
        <taxon>Cucujiformia</taxon>
        <taxon>Tenebrionidae</taxon>
        <taxon>Tenebrionidae incertae sedis</taxon>
        <taxon>Tribolium</taxon>
    </lineage>
</organism>
<dbReference type="FunCoup" id="D6WRW9">
    <property type="interactions" value="464"/>
</dbReference>
<dbReference type="InterPro" id="IPR026299">
    <property type="entry name" value="MRP-S31"/>
</dbReference>
<proteinExistence type="inferred from homology"/>
<evidence type="ECO:0000256" key="4">
    <source>
        <dbReference type="ARBA" id="ARBA00022980"/>
    </source>
</evidence>
<reference evidence="10 11" key="2">
    <citation type="journal article" date="2010" name="Nucleic Acids Res.">
        <title>BeetleBase in 2010: revisions to provide comprehensive genomic information for Tribolium castaneum.</title>
        <authorList>
            <person name="Kim H.S."/>
            <person name="Murphy T."/>
            <person name="Xia J."/>
            <person name="Caragea D."/>
            <person name="Park Y."/>
            <person name="Beeman R.W."/>
            <person name="Lorenzen M.D."/>
            <person name="Butcher S."/>
            <person name="Manak J.R."/>
            <person name="Brown S.J."/>
        </authorList>
    </citation>
    <scope>GENOME REANNOTATION</scope>
    <source>
        <strain evidence="10 11">Georgia GA2</strain>
    </source>
</reference>
<evidence type="ECO:0000256" key="1">
    <source>
        <dbReference type="ARBA" id="ARBA00004173"/>
    </source>
</evidence>
<evidence type="ECO:0000313" key="10">
    <source>
        <dbReference type="EMBL" id="EFA06593.1"/>
    </source>
</evidence>
<evidence type="ECO:0000256" key="6">
    <source>
        <dbReference type="ARBA" id="ARBA00023274"/>
    </source>
</evidence>
<dbReference type="OMA" id="EGYDNYP"/>
<keyword evidence="3" id="KW-0809">Transit peptide</keyword>
<dbReference type="GO" id="GO:0003735">
    <property type="term" value="F:structural constituent of ribosome"/>
    <property type="evidence" value="ECO:0007669"/>
    <property type="project" value="InterPro"/>
</dbReference>